<keyword evidence="5 6" id="KW-0732">Signal</keyword>
<evidence type="ECO:0000256" key="5">
    <source>
        <dbReference type="ARBA" id="ARBA00022729"/>
    </source>
</evidence>
<feature type="signal peptide" evidence="6">
    <location>
        <begin position="1"/>
        <end position="24"/>
    </location>
</feature>
<dbReference type="PANTHER" id="PTHR30532">
    <property type="entry name" value="IRON III DICITRATE-BINDING PERIPLASMIC PROTEIN"/>
    <property type="match status" value="1"/>
</dbReference>
<dbReference type="InterPro" id="IPR002491">
    <property type="entry name" value="ABC_transptr_periplasmic_BD"/>
</dbReference>
<dbReference type="SUPFAM" id="SSF53807">
    <property type="entry name" value="Helical backbone' metal receptor"/>
    <property type="match status" value="1"/>
</dbReference>
<evidence type="ECO:0000313" key="9">
    <source>
        <dbReference type="Proteomes" id="UP000253759"/>
    </source>
</evidence>
<dbReference type="GO" id="GO:0030288">
    <property type="term" value="C:outer membrane-bounded periplasmic space"/>
    <property type="evidence" value="ECO:0007669"/>
    <property type="project" value="TreeGrafter"/>
</dbReference>
<dbReference type="AlphaFoldDB" id="A0A369W864"/>
<protein>
    <submittedName>
        <fullName evidence="8">Iron-siderophore ABC transporter substrate-binding protein</fullName>
    </submittedName>
</protein>
<evidence type="ECO:0000256" key="2">
    <source>
        <dbReference type="ARBA" id="ARBA00008814"/>
    </source>
</evidence>
<gene>
    <name evidence="8" type="ORF">DVH29_02205</name>
</gene>
<comment type="caution">
    <text evidence="8">The sequence shown here is derived from an EMBL/GenBank/DDBJ whole genome shotgun (WGS) entry which is preliminary data.</text>
</comment>
<evidence type="ECO:0000256" key="3">
    <source>
        <dbReference type="ARBA" id="ARBA00022448"/>
    </source>
</evidence>
<dbReference type="Pfam" id="PF01497">
    <property type="entry name" value="Peripla_BP_2"/>
    <property type="match status" value="1"/>
</dbReference>
<reference evidence="9" key="1">
    <citation type="submission" date="2018-07" db="EMBL/GenBank/DDBJ databases">
        <authorList>
            <person name="Liu B.-T."/>
            <person name="Du Z."/>
        </authorList>
    </citation>
    <scope>NUCLEOTIDE SEQUENCE [LARGE SCALE GENOMIC DNA]</scope>
    <source>
        <strain evidence="9">XYN52</strain>
    </source>
</reference>
<evidence type="ECO:0000256" key="6">
    <source>
        <dbReference type="SAM" id="SignalP"/>
    </source>
</evidence>
<comment type="subcellular location">
    <subcellularLocation>
        <location evidence="1">Cell envelope</location>
    </subcellularLocation>
</comment>
<dbReference type="Gene3D" id="3.40.50.1980">
    <property type="entry name" value="Nitrogenase molybdenum iron protein domain"/>
    <property type="match status" value="2"/>
</dbReference>
<keyword evidence="4" id="KW-0406">Ion transport</keyword>
<keyword evidence="9" id="KW-1185">Reference proteome</keyword>
<dbReference type="EMBL" id="QQNH01000002">
    <property type="protein sequence ID" value="RDE10227.1"/>
    <property type="molecule type" value="Genomic_DNA"/>
</dbReference>
<accession>A0A369W864</accession>
<proteinExistence type="inferred from homology"/>
<comment type="similarity">
    <text evidence="2">Belongs to the bacterial solute-binding protein 8 family.</text>
</comment>
<keyword evidence="4" id="KW-0408">Iron</keyword>
<dbReference type="GO" id="GO:1901678">
    <property type="term" value="P:iron coordination entity transport"/>
    <property type="evidence" value="ECO:0007669"/>
    <property type="project" value="UniProtKB-ARBA"/>
</dbReference>
<evidence type="ECO:0000313" key="8">
    <source>
        <dbReference type="EMBL" id="RDE10227.1"/>
    </source>
</evidence>
<keyword evidence="4" id="KW-0410">Iron transport</keyword>
<dbReference type="CDD" id="cd01146">
    <property type="entry name" value="FhuD"/>
    <property type="match status" value="1"/>
</dbReference>
<name>A0A369W864_9HYPH</name>
<dbReference type="PANTHER" id="PTHR30532:SF24">
    <property type="entry name" value="FERRIC ENTEROBACTIN-BINDING PERIPLASMIC PROTEIN FEPB"/>
    <property type="match status" value="1"/>
</dbReference>
<sequence>MRTEMRIFATLPVLALCAAAPVLAQDGFPVTLEHAFGETVIAAKPERIVTIGWMTQDAVIALGETPVAIPFQGWGGDENGYVPWVVEALEARGESLPELINTDQAIPFEQILALDPDVILAPYSDLSDSDYARLAAIAPTVAYVDGPWSGSWQYVVETVGAALGQPQEAAALVAETQDRLESYKDTYPQIEGPTFIFGGGGIVETNTVDIYLPFDPRVQLLADLGLVPAPALDTLSQDTFYQSVSAEQIGTLEADVYVGWFNSEQEVEAALAHPLFARWAPIAAGRFVALPEAFQSLALSAPSPLSLPWVMDQFVPQLAEALE</sequence>
<organism evidence="8 9">
    <name type="scientific">Pelagibacterium lacus</name>
    <dbReference type="NCBI Taxonomy" id="2282655"/>
    <lineage>
        <taxon>Bacteria</taxon>
        <taxon>Pseudomonadati</taxon>
        <taxon>Pseudomonadota</taxon>
        <taxon>Alphaproteobacteria</taxon>
        <taxon>Hyphomicrobiales</taxon>
        <taxon>Devosiaceae</taxon>
        <taxon>Pelagibacterium</taxon>
    </lineage>
</organism>
<dbReference type="InterPro" id="IPR051313">
    <property type="entry name" value="Bact_iron-sidero_bind"/>
</dbReference>
<keyword evidence="3" id="KW-0813">Transport</keyword>
<evidence type="ECO:0000256" key="4">
    <source>
        <dbReference type="ARBA" id="ARBA00022496"/>
    </source>
</evidence>
<feature type="chain" id="PRO_5017034233" evidence="6">
    <location>
        <begin position="25"/>
        <end position="323"/>
    </location>
</feature>
<evidence type="ECO:0000256" key="1">
    <source>
        <dbReference type="ARBA" id="ARBA00004196"/>
    </source>
</evidence>
<dbReference type="PROSITE" id="PS50983">
    <property type="entry name" value="FE_B12_PBP"/>
    <property type="match status" value="1"/>
</dbReference>
<dbReference type="Proteomes" id="UP000253759">
    <property type="component" value="Unassembled WGS sequence"/>
</dbReference>
<evidence type="ECO:0000259" key="7">
    <source>
        <dbReference type="PROSITE" id="PS50983"/>
    </source>
</evidence>
<feature type="domain" description="Fe/B12 periplasmic-binding" evidence="7">
    <location>
        <begin position="47"/>
        <end position="322"/>
    </location>
</feature>